<gene>
    <name evidence="3" type="ORF">A3C07_02835</name>
</gene>
<feature type="transmembrane region" description="Helical" evidence="1">
    <location>
        <begin position="311"/>
        <end position="329"/>
    </location>
</feature>
<sequence>MLLSVIIPTYNEEKTIREIVDRVKRVPLPKEIVIVDDGSKDATPKILDEIRKSVRSDAYLAGVRVIHKKNGGKGSALKAGIAAARGDIIIFQDADLEYDPRDYPVLIRPIERGEVEVVMGSRLLEKQNIWVGGRPNFSYLRNHIGIRLITLITNWFFWNNATDYEGCYKAFRSELLKKIPIDADGFEFDNELVCKILRLGYKIKEVPIRYYPRAYEEGKKIKVRDGIKILWTIVKWRFKPFKMSTNMSLPALFVWIFMLLLGWIAFVNFFAPQETIQLLYFYHVDKIPHMLGGFWVAGMLYKSLRFRAGNSFLILIAAAVLWEIFELVVMPDVKDLYAMNYALWRYDTIFDLIFGILGGFAAFVEYRDK</sequence>
<dbReference type="STRING" id="1802270.A3C07_02835"/>
<name>A0A1G2KMW9_9BACT</name>
<proteinExistence type="predicted"/>
<dbReference type="Proteomes" id="UP000179023">
    <property type="component" value="Unassembled WGS sequence"/>
</dbReference>
<dbReference type="PANTHER" id="PTHR48090:SF7">
    <property type="entry name" value="RFBJ PROTEIN"/>
    <property type="match status" value="1"/>
</dbReference>
<dbReference type="CDD" id="cd04179">
    <property type="entry name" value="DPM_DPG-synthase_like"/>
    <property type="match status" value="1"/>
</dbReference>
<dbReference type="SUPFAM" id="SSF53448">
    <property type="entry name" value="Nucleotide-diphospho-sugar transferases"/>
    <property type="match status" value="1"/>
</dbReference>
<dbReference type="InterPro" id="IPR050256">
    <property type="entry name" value="Glycosyltransferase_2"/>
</dbReference>
<feature type="domain" description="Glycosyltransferase 2-like" evidence="2">
    <location>
        <begin position="4"/>
        <end position="179"/>
    </location>
</feature>
<evidence type="ECO:0000259" key="2">
    <source>
        <dbReference type="Pfam" id="PF00535"/>
    </source>
</evidence>
<protein>
    <recommendedName>
        <fullName evidence="2">Glycosyltransferase 2-like domain-containing protein</fullName>
    </recommendedName>
</protein>
<evidence type="ECO:0000256" key="1">
    <source>
        <dbReference type="SAM" id="Phobius"/>
    </source>
</evidence>
<dbReference type="Pfam" id="PF00535">
    <property type="entry name" value="Glycos_transf_2"/>
    <property type="match status" value="1"/>
</dbReference>
<dbReference type="EMBL" id="MHQI01000030">
    <property type="protein sequence ID" value="OGZ99941.1"/>
    <property type="molecule type" value="Genomic_DNA"/>
</dbReference>
<organism evidence="3 4">
    <name type="scientific">Candidatus Sungbacteria bacterium RIFCSPHIGHO2_02_FULL_47_11</name>
    <dbReference type="NCBI Taxonomy" id="1802270"/>
    <lineage>
        <taxon>Bacteria</taxon>
        <taxon>Candidatus Sungiibacteriota</taxon>
    </lineage>
</organism>
<dbReference type="InterPro" id="IPR001173">
    <property type="entry name" value="Glyco_trans_2-like"/>
</dbReference>
<evidence type="ECO:0000313" key="3">
    <source>
        <dbReference type="EMBL" id="OGZ99941.1"/>
    </source>
</evidence>
<dbReference type="PANTHER" id="PTHR48090">
    <property type="entry name" value="UNDECAPRENYL-PHOSPHATE 4-DEOXY-4-FORMAMIDO-L-ARABINOSE TRANSFERASE-RELATED"/>
    <property type="match status" value="1"/>
</dbReference>
<accession>A0A1G2KMW9</accession>
<dbReference type="AlphaFoldDB" id="A0A1G2KMW9"/>
<keyword evidence="1" id="KW-0812">Transmembrane</keyword>
<comment type="caution">
    <text evidence="3">The sequence shown here is derived from an EMBL/GenBank/DDBJ whole genome shotgun (WGS) entry which is preliminary data.</text>
</comment>
<keyword evidence="1" id="KW-1133">Transmembrane helix</keyword>
<feature type="transmembrane region" description="Helical" evidence="1">
    <location>
        <begin position="247"/>
        <end position="267"/>
    </location>
</feature>
<dbReference type="InterPro" id="IPR029044">
    <property type="entry name" value="Nucleotide-diphossugar_trans"/>
</dbReference>
<keyword evidence="1" id="KW-0472">Membrane</keyword>
<evidence type="ECO:0000313" key="4">
    <source>
        <dbReference type="Proteomes" id="UP000179023"/>
    </source>
</evidence>
<reference evidence="3 4" key="1">
    <citation type="journal article" date="2016" name="Nat. Commun.">
        <title>Thousands of microbial genomes shed light on interconnected biogeochemical processes in an aquifer system.</title>
        <authorList>
            <person name="Anantharaman K."/>
            <person name="Brown C.T."/>
            <person name="Hug L.A."/>
            <person name="Sharon I."/>
            <person name="Castelle C.J."/>
            <person name="Probst A.J."/>
            <person name="Thomas B.C."/>
            <person name="Singh A."/>
            <person name="Wilkins M.J."/>
            <person name="Karaoz U."/>
            <person name="Brodie E.L."/>
            <person name="Williams K.H."/>
            <person name="Hubbard S.S."/>
            <person name="Banfield J.F."/>
        </authorList>
    </citation>
    <scope>NUCLEOTIDE SEQUENCE [LARGE SCALE GENOMIC DNA]</scope>
</reference>
<feature type="transmembrane region" description="Helical" evidence="1">
    <location>
        <begin position="349"/>
        <end position="366"/>
    </location>
</feature>
<dbReference type="Gene3D" id="3.90.550.10">
    <property type="entry name" value="Spore Coat Polysaccharide Biosynthesis Protein SpsA, Chain A"/>
    <property type="match status" value="1"/>
</dbReference>